<protein>
    <submittedName>
        <fullName evidence="1">Uncharacterized protein</fullName>
    </submittedName>
</protein>
<gene>
    <name evidence="1" type="ORF">CK203_005439</name>
</gene>
<dbReference type="AlphaFoldDB" id="A0A438K3K5"/>
<name>A0A438K3K5_VITVI</name>
<reference evidence="1 2" key="1">
    <citation type="journal article" date="2018" name="PLoS Genet.">
        <title>Population sequencing reveals clonal diversity and ancestral inbreeding in the grapevine cultivar Chardonnay.</title>
        <authorList>
            <person name="Roach M.J."/>
            <person name="Johnson D.L."/>
            <person name="Bohlmann J."/>
            <person name="van Vuuren H.J."/>
            <person name="Jones S.J."/>
            <person name="Pretorius I.S."/>
            <person name="Schmidt S.A."/>
            <person name="Borneman A.R."/>
        </authorList>
    </citation>
    <scope>NUCLEOTIDE SEQUENCE [LARGE SCALE GENOMIC DNA]</scope>
    <source>
        <strain evidence="2">cv. Chardonnay</strain>
        <tissue evidence="1">Leaf</tissue>
    </source>
</reference>
<evidence type="ECO:0000313" key="1">
    <source>
        <dbReference type="EMBL" id="RVX15761.1"/>
    </source>
</evidence>
<accession>A0A438K3K5</accession>
<sequence>MGLIDLNNQLRCTENAYGLNPRVANHHQKIQYKWLCQLSWLFKPPSPIYPFGQWLDPEFRAYDSTKREVMGTLEIKLLIGPTTFLTLFQKVKFIHDGQVIIVRSIGDMFASSEPAPRISHSEDDLFFTGFTFDEVQTLRIEEFCEDFVGMSFDQYNSIVVLDIMRSMSFLPSMGLGRRQYGPNEFIAIPDHDVLFGLGFIPTEVNYRYMA</sequence>
<dbReference type="Proteomes" id="UP000288805">
    <property type="component" value="Unassembled WGS sequence"/>
</dbReference>
<evidence type="ECO:0000313" key="2">
    <source>
        <dbReference type="Proteomes" id="UP000288805"/>
    </source>
</evidence>
<dbReference type="EMBL" id="QGNW01000017">
    <property type="protein sequence ID" value="RVX15761.1"/>
    <property type="molecule type" value="Genomic_DNA"/>
</dbReference>
<proteinExistence type="predicted"/>
<organism evidence="1 2">
    <name type="scientific">Vitis vinifera</name>
    <name type="common">Grape</name>
    <dbReference type="NCBI Taxonomy" id="29760"/>
    <lineage>
        <taxon>Eukaryota</taxon>
        <taxon>Viridiplantae</taxon>
        <taxon>Streptophyta</taxon>
        <taxon>Embryophyta</taxon>
        <taxon>Tracheophyta</taxon>
        <taxon>Spermatophyta</taxon>
        <taxon>Magnoliopsida</taxon>
        <taxon>eudicotyledons</taxon>
        <taxon>Gunneridae</taxon>
        <taxon>Pentapetalae</taxon>
        <taxon>rosids</taxon>
        <taxon>Vitales</taxon>
        <taxon>Vitaceae</taxon>
        <taxon>Viteae</taxon>
        <taxon>Vitis</taxon>
    </lineage>
</organism>
<comment type="caution">
    <text evidence="1">The sequence shown here is derived from an EMBL/GenBank/DDBJ whole genome shotgun (WGS) entry which is preliminary data.</text>
</comment>